<organism evidence="2 3">
    <name type="scientific">Cinchona calisaya</name>
    <dbReference type="NCBI Taxonomy" id="153742"/>
    <lineage>
        <taxon>Eukaryota</taxon>
        <taxon>Viridiplantae</taxon>
        <taxon>Streptophyta</taxon>
        <taxon>Embryophyta</taxon>
        <taxon>Tracheophyta</taxon>
        <taxon>Spermatophyta</taxon>
        <taxon>Magnoliopsida</taxon>
        <taxon>eudicotyledons</taxon>
        <taxon>Gunneridae</taxon>
        <taxon>Pentapetalae</taxon>
        <taxon>asterids</taxon>
        <taxon>lamiids</taxon>
        <taxon>Gentianales</taxon>
        <taxon>Rubiaceae</taxon>
        <taxon>Cinchonoideae</taxon>
        <taxon>Cinchoneae</taxon>
        <taxon>Cinchona</taxon>
    </lineage>
</organism>
<dbReference type="NCBIfam" id="TIGR01640">
    <property type="entry name" value="F_box_assoc_1"/>
    <property type="match status" value="1"/>
</dbReference>
<dbReference type="PANTHER" id="PTHR31672">
    <property type="entry name" value="BNACNNG10540D PROTEIN"/>
    <property type="match status" value="1"/>
</dbReference>
<comment type="caution">
    <text evidence="2">The sequence shown here is derived from an EMBL/GenBank/DDBJ whole genome shotgun (WGS) entry which is preliminary data.</text>
</comment>
<gene>
    <name evidence="2" type="ORF">ACH5RR_022840</name>
</gene>
<evidence type="ECO:0000313" key="3">
    <source>
        <dbReference type="Proteomes" id="UP001630127"/>
    </source>
</evidence>
<dbReference type="Pfam" id="PF07734">
    <property type="entry name" value="FBA_1"/>
    <property type="match status" value="1"/>
</dbReference>
<dbReference type="InterPro" id="IPR050796">
    <property type="entry name" value="SCF_F-box_component"/>
</dbReference>
<evidence type="ECO:0000259" key="1">
    <source>
        <dbReference type="SMART" id="SM00256"/>
    </source>
</evidence>
<feature type="domain" description="F-box" evidence="1">
    <location>
        <begin position="28"/>
        <end position="67"/>
    </location>
</feature>
<name>A0ABD2Z8Y8_9GENT</name>
<protein>
    <recommendedName>
        <fullName evidence="1">F-box domain-containing protein</fullName>
    </recommendedName>
</protein>
<dbReference type="EMBL" id="JBJUIK010000010">
    <property type="protein sequence ID" value="KAL3515938.1"/>
    <property type="molecule type" value="Genomic_DNA"/>
</dbReference>
<evidence type="ECO:0000313" key="2">
    <source>
        <dbReference type="EMBL" id="KAL3515938.1"/>
    </source>
</evidence>
<dbReference type="Pfam" id="PF00646">
    <property type="entry name" value="F-box"/>
    <property type="match status" value="1"/>
</dbReference>
<accession>A0ABD2Z8Y8</accession>
<dbReference type="Proteomes" id="UP001630127">
    <property type="component" value="Unassembled WGS sequence"/>
</dbReference>
<dbReference type="AlphaFoldDB" id="A0ABD2Z8Y8"/>
<proteinExistence type="predicted"/>
<dbReference type="InterPro" id="IPR001810">
    <property type="entry name" value="F-box_dom"/>
</dbReference>
<keyword evidence="3" id="KW-1185">Reference proteome</keyword>
<sequence length="288" mass="33388">MDKKKLVSVTKINSNFQQKLVERDNLFLPFKIITAILLFLPPKSLAKFMGVAKSWKNLITNPIFVDQYPSKSALKEYFGTNICLRNPSIRKYKVVPSSILDIESTRDVLGFGYVAETNDYKVTPISITKLGHLAKYKTKVEVYSLSADSWKEIETISVPWYIFKMSSEVLLNESLHWMAMDWGNTRELAILSFDLKKEVFKLIGLPAYEKPQAIKALEFFDSWAKLYNIRLEAIIDRPPKFTNRGEIILYDARRNSLVYNIDNRRSWYGQCRMAKNSGGILEDEQTWK</sequence>
<dbReference type="SMART" id="SM00256">
    <property type="entry name" value="FBOX"/>
    <property type="match status" value="1"/>
</dbReference>
<dbReference type="InterPro" id="IPR036047">
    <property type="entry name" value="F-box-like_dom_sf"/>
</dbReference>
<dbReference type="PANTHER" id="PTHR31672:SF10">
    <property type="entry name" value="F-BOX DOMAIN-CONTAINING PROTEIN"/>
    <property type="match status" value="1"/>
</dbReference>
<dbReference type="SUPFAM" id="SSF81383">
    <property type="entry name" value="F-box domain"/>
    <property type="match status" value="1"/>
</dbReference>
<dbReference type="InterPro" id="IPR006527">
    <property type="entry name" value="F-box-assoc_dom_typ1"/>
</dbReference>
<reference evidence="2 3" key="1">
    <citation type="submission" date="2024-11" db="EMBL/GenBank/DDBJ databases">
        <title>A near-complete genome assembly of Cinchona calisaya.</title>
        <authorList>
            <person name="Lian D.C."/>
            <person name="Zhao X.W."/>
            <person name="Wei L."/>
        </authorList>
    </citation>
    <scope>NUCLEOTIDE SEQUENCE [LARGE SCALE GENOMIC DNA]</scope>
    <source>
        <tissue evidence="2">Nenye</tissue>
    </source>
</reference>
<dbReference type="Gene3D" id="1.20.1280.50">
    <property type="match status" value="1"/>
</dbReference>
<dbReference type="InterPro" id="IPR017451">
    <property type="entry name" value="F-box-assoc_interact_dom"/>
</dbReference>